<feature type="compositionally biased region" description="Basic and acidic residues" evidence="4">
    <location>
        <begin position="1"/>
        <end position="16"/>
    </location>
</feature>
<dbReference type="Gene3D" id="3.30.559.10">
    <property type="entry name" value="Chloramphenicol acetyltransferase-like domain"/>
    <property type="match status" value="2"/>
</dbReference>
<name>A0A4P8QNB6_9GAMM</name>
<dbReference type="Proteomes" id="UP000299580">
    <property type="component" value="Chromosome"/>
</dbReference>
<gene>
    <name evidence="6" type="ORF">EH207_07865</name>
</gene>
<evidence type="ECO:0000256" key="2">
    <source>
        <dbReference type="ARBA" id="ARBA00022450"/>
    </source>
</evidence>
<dbReference type="EMBL" id="CP034035">
    <property type="protein sequence ID" value="QCR08438.1"/>
    <property type="molecule type" value="Genomic_DNA"/>
</dbReference>
<dbReference type="Pfam" id="PF00668">
    <property type="entry name" value="Condensation"/>
    <property type="match status" value="1"/>
</dbReference>
<keyword evidence="3" id="KW-0597">Phosphoprotein</keyword>
<feature type="region of interest" description="Disordered" evidence="4">
    <location>
        <begin position="1"/>
        <end position="39"/>
    </location>
</feature>
<organism evidence="6 7">
    <name type="scientific">Brenneria rubrifaciens</name>
    <dbReference type="NCBI Taxonomy" id="55213"/>
    <lineage>
        <taxon>Bacteria</taxon>
        <taxon>Pseudomonadati</taxon>
        <taxon>Pseudomonadota</taxon>
        <taxon>Gammaproteobacteria</taxon>
        <taxon>Enterobacterales</taxon>
        <taxon>Pectobacteriaceae</taxon>
        <taxon>Brenneria</taxon>
    </lineage>
</organism>
<dbReference type="GO" id="GO:0031177">
    <property type="term" value="F:phosphopantetheine binding"/>
    <property type="evidence" value="ECO:0007669"/>
    <property type="project" value="InterPro"/>
</dbReference>
<dbReference type="Gene3D" id="3.30.559.30">
    <property type="entry name" value="Nonribosomal peptide synthetase, condensation domain"/>
    <property type="match status" value="1"/>
</dbReference>
<dbReference type="AlphaFoldDB" id="A0A4P8QNB6"/>
<dbReference type="GO" id="GO:0043041">
    <property type="term" value="P:amino acid activation for nonribosomal peptide biosynthetic process"/>
    <property type="evidence" value="ECO:0007669"/>
    <property type="project" value="TreeGrafter"/>
</dbReference>
<dbReference type="RefSeq" id="WP_137713477.1">
    <property type="nucleotide sequence ID" value="NZ_CP034035.1"/>
</dbReference>
<dbReference type="SUPFAM" id="SSF52777">
    <property type="entry name" value="CoA-dependent acyltransferases"/>
    <property type="match status" value="3"/>
</dbReference>
<dbReference type="OrthoDB" id="9757559at2"/>
<reference evidence="6 7" key="1">
    <citation type="submission" date="2018-11" db="EMBL/GenBank/DDBJ databases">
        <title>Genome sequences of Brenneria nigrifluens and Brenneria rubrifaciens.</title>
        <authorList>
            <person name="Poret-Peterson A.T."/>
            <person name="McClean A.E."/>
            <person name="Kluepfel D.A."/>
        </authorList>
    </citation>
    <scope>NUCLEOTIDE SEQUENCE [LARGE SCALE GENOMIC DNA]</scope>
    <source>
        <strain evidence="6 7">6D370</strain>
    </source>
</reference>
<dbReference type="InterPro" id="IPR001242">
    <property type="entry name" value="Condensation_dom"/>
</dbReference>
<protein>
    <submittedName>
        <fullName evidence="6">Condensation protein</fullName>
    </submittedName>
</protein>
<sequence>MAENVDKIRADGETRRSNPVLTAQTGGETAAKEEQQTHGQTLTAFEEQAWFRHQQDQDTPDQFALAWRLSPQIRIGRLVSALEAVLKKVPGLNVRYRFDAQGELRKFTVRPAIQPVAFEPIADEAQAIAVLLREQGKPCELHLEPPVRFLLFTGGPYGVILGAVAHGILEKQLSWTQILSTLTAIYNGGTLPNLDQIVEHGGLTEGIGLPDGSRQINLPWLYRSESSAVREIIDFAKPCYRHVSGGAAARYGTTIEAARLTPFISAEGGPQAQMRVLAALFGCYLSTISAGEEVVVSLPVDGERGDAVSDDAAPAPRLRQVVVRNDGRPLSEIATQAQKSLTQRGNGVAASGSHVLVTRRLEPSASLRLADVTATRIPLPPAHCSVDLALAVGDEPGESLSLDLITGPQVSPHIGGFLLEQFVAWLVGQTAALPVVVGAPAPTTNAPQSSDGTHEAEMAETILAELREALSSPQMGLDDDFFDYGGHSLIATRVIGRLLSLHQIEIHISDLFSHPTARGLAAHARRTGGRIVAPPAVTATPHSGAASAPLSLAQKSLWKAYAAYDFGDIFNIPFALRFLDPVDETAFRQALLDVLERHTGLRTLFNEREGEVRQHVVAFSDLPSYQWFGYSHQSEASDWRERLAEEAGYRFNLAEELPLRIKFIRDGASGQQILSMLFHHIVLDEWSVNLMMDELAQAYPARVANRAPVWNNQPAPFHEFAIAQHEAGFNQTHLDYWVESLRGARGGQPLFGIETSAGNGVASSSSAGGWVELKIARSVSEGLYRLAHEHSASLFNVVYAGIAATLHGLGAPDDLVIGTSASGRNDARFFDTIGYFTTVVAHRLRFTEGITLAALIDQVKNNINQSIPHTDIPIDLIEEALSEEEASDRKHMFEVFIQLHAKNKLNGCFTLPEGGRVAFRQVDPEKNESLLGLHFEVMEEVIDGETSIRVLMSYRTGHYDAGRVDLIASTLTATFGRLAEPQAGVLPLAALVSPPQAVNHGGEAAS</sequence>
<dbReference type="InterPro" id="IPR023213">
    <property type="entry name" value="CAT-like_dom_sf"/>
</dbReference>
<dbReference type="PANTHER" id="PTHR45527">
    <property type="entry name" value="NONRIBOSOMAL PEPTIDE SYNTHETASE"/>
    <property type="match status" value="1"/>
</dbReference>
<evidence type="ECO:0000313" key="6">
    <source>
        <dbReference type="EMBL" id="QCR08438.1"/>
    </source>
</evidence>
<dbReference type="SUPFAM" id="SSF47336">
    <property type="entry name" value="ACP-like"/>
    <property type="match status" value="1"/>
</dbReference>
<dbReference type="SMART" id="SM00823">
    <property type="entry name" value="PKS_PP"/>
    <property type="match status" value="1"/>
</dbReference>
<dbReference type="PANTHER" id="PTHR45527:SF1">
    <property type="entry name" value="FATTY ACID SYNTHASE"/>
    <property type="match status" value="1"/>
</dbReference>
<feature type="compositionally biased region" description="Polar residues" evidence="4">
    <location>
        <begin position="17"/>
        <end position="27"/>
    </location>
</feature>
<comment type="cofactor">
    <cofactor evidence="1">
        <name>pantetheine 4'-phosphate</name>
        <dbReference type="ChEBI" id="CHEBI:47942"/>
    </cofactor>
</comment>
<evidence type="ECO:0000259" key="5">
    <source>
        <dbReference type="PROSITE" id="PS50075"/>
    </source>
</evidence>
<dbReference type="Gene3D" id="1.10.1200.10">
    <property type="entry name" value="ACP-like"/>
    <property type="match status" value="1"/>
</dbReference>
<accession>A0A4P8QNB6</accession>
<proteinExistence type="predicted"/>
<evidence type="ECO:0000256" key="4">
    <source>
        <dbReference type="SAM" id="MobiDB-lite"/>
    </source>
</evidence>
<dbReference type="InterPro" id="IPR036736">
    <property type="entry name" value="ACP-like_sf"/>
</dbReference>
<keyword evidence="7" id="KW-1185">Reference proteome</keyword>
<evidence type="ECO:0000313" key="7">
    <source>
        <dbReference type="Proteomes" id="UP000299580"/>
    </source>
</evidence>
<dbReference type="PROSITE" id="PS50075">
    <property type="entry name" value="CARRIER"/>
    <property type="match status" value="1"/>
</dbReference>
<dbReference type="InterPro" id="IPR020806">
    <property type="entry name" value="PKS_PP-bd"/>
</dbReference>
<dbReference type="GO" id="GO:0005829">
    <property type="term" value="C:cytosol"/>
    <property type="evidence" value="ECO:0007669"/>
    <property type="project" value="TreeGrafter"/>
</dbReference>
<evidence type="ECO:0000256" key="3">
    <source>
        <dbReference type="ARBA" id="ARBA00022553"/>
    </source>
</evidence>
<dbReference type="PROSITE" id="PS00012">
    <property type="entry name" value="PHOSPHOPANTETHEINE"/>
    <property type="match status" value="1"/>
</dbReference>
<dbReference type="GO" id="GO:0047527">
    <property type="term" value="F:2,3-dihydroxybenzoate-serine ligase activity"/>
    <property type="evidence" value="ECO:0007669"/>
    <property type="project" value="TreeGrafter"/>
</dbReference>
<dbReference type="GO" id="GO:0009239">
    <property type="term" value="P:enterobactin biosynthetic process"/>
    <property type="evidence" value="ECO:0007669"/>
    <property type="project" value="TreeGrafter"/>
</dbReference>
<dbReference type="GO" id="GO:0009366">
    <property type="term" value="C:enterobactin synthetase complex"/>
    <property type="evidence" value="ECO:0007669"/>
    <property type="project" value="TreeGrafter"/>
</dbReference>
<dbReference type="Pfam" id="PF00550">
    <property type="entry name" value="PP-binding"/>
    <property type="match status" value="1"/>
</dbReference>
<dbReference type="InterPro" id="IPR009081">
    <property type="entry name" value="PP-bd_ACP"/>
</dbReference>
<feature type="domain" description="Carrier" evidence="5">
    <location>
        <begin position="453"/>
        <end position="528"/>
    </location>
</feature>
<keyword evidence="2" id="KW-0596">Phosphopantetheine</keyword>
<evidence type="ECO:0000256" key="1">
    <source>
        <dbReference type="ARBA" id="ARBA00001957"/>
    </source>
</evidence>
<dbReference type="KEGG" id="brb:EH207_07865"/>
<dbReference type="InterPro" id="IPR006162">
    <property type="entry name" value="Ppantetheine_attach_site"/>
</dbReference>